<dbReference type="SUPFAM" id="SSF47565">
    <property type="entry name" value="Insect pheromone/odorant-binding proteins"/>
    <property type="match status" value="1"/>
</dbReference>
<proteinExistence type="predicted"/>
<keyword evidence="3" id="KW-1185">Reference proteome</keyword>
<evidence type="ECO:0000313" key="3">
    <source>
        <dbReference type="Proteomes" id="UP001642520"/>
    </source>
</evidence>
<organism evidence="2 3">
    <name type="scientific">Xylocopa violacea</name>
    <name type="common">Violet carpenter bee</name>
    <name type="synonym">Apis violacea</name>
    <dbReference type="NCBI Taxonomy" id="135666"/>
    <lineage>
        <taxon>Eukaryota</taxon>
        <taxon>Metazoa</taxon>
        <taxon>Ecdysozoa</taxon>
        <taxon>Arthropoda</taxon>
        <taxon>Hexapoda</taxon>
        <taxon>Insecta</taxon>
        <taxon>Pterygota</taxon>
        <taxon>Neoptera</taxon>
        <taxon>Endopterygota</taxon>
        <taxon>Hymenoptera</taxon>
        <taxon>Apocrita</taxon>
        <taxon>Aculeata</taxon>
        <taxon>Apoidea</taxon>
        <taxon>Anthophila</taxon>
        <taxon>Apidae</taxon>
        <taxon>Xylocopa</taxon>
        <taxon>Xylocopa</taxon>
    </lineage>
</organism>
<protein>
    <submittedName>
        <fullName evidence="2">Uncharacterized protein</fullName>
    </submittedName>
</protein>
<dbReference type="InterPro" id="IPR006170">
    <property type="entry name" value="PBP/GOBP"/>
</dbReference>
<gene>
    <name evidence="2" type="ORF">XYLVIOL_LOCUS3905</name>
</gene>
<evidence type="ECO:0000256" key="1">
    <source>
        <dbReference type="SAM" id="SignalP"/>
    </source>
</evidence>
<evidence type="ECO:0000313" key="2">
    <source>
        <dbReference type="EMBL" id="CAL7939468.1"/>
    </source>
</evidence>
<name>A0ABP1NI55_XYLVO</name>
<comment type="caution">
    <text evidence="2">The sequence shown here is derived from an EMBL/GenBank/DDBJ whole genome shotgun (WGS) entry which is preliminary data.</text>
</comment>
<sequence>MKLLVLVLLPFVSVMADMETISTETLITGLAQTYSIDQMDAAKCLEKTGATTTDILTLQQVLIHENININKSMLRRSTCALTCCAQVAGFMTGAKLEMKVIHKLIEDETQTLKYIYWKFAEDCAELVKTQTDECMVGYEFLRCFINKSREDMYRSNRRK</sequence>
<keyword evidence="1" id="KW-0732">Signal</keyword>
<feature type="chain" id="PRO_5046020641" evidence="1">
    <location>
        <begin position="17"/>
        <end position="159"/>
    </location>
</feature>
<dbReference type="CDD" id="cd23992">
    <property type="entry name" value="PBP_GOBP"/>
    <property type="match status" value="1"/>
</dbReference>
<dbReference type="InterPro" id="IPR036728">
    <property type="entry name" value="PBP_GOBP_sf"/>
</dbReference>
<dbReference type="Proteomes" id="UP001642520">
    <property type="component" value="Unassembled WGS sequence"/>
</dbReference>
<dbReference type="EMBL" id="CAXAJV020001290">
    <property type="protein sequence ID" value="CAL7939468.1"/>
    <property type="molecule type" value="Genomic_DNA"/>
</dbReference>
<dbReference type="Gene3D" id="1.10.238.20">
    <property type="entry name" value="Pheromone/general odorant binding protein domain"/>
    <property type="match status" value="1"/>
</dbReference>
<dbReference type="Pfam" id="PF01395">
    <property type="entry name" value="PBP_GOBP"/>
    <property type="match status" value="1"/>
</dbReference>
<reference evidence="2 3" key="1">
    <citation type="submission" date="2024-08" db="EMBL/GenBank/DDBJ databases">
        <authorList>
            <person name="Will J Nash"/>
            <person name="Angela Man"/>
            <person name="Seanna McTaggart"/>
            <person name="Kendall Baker"/>
            <person name="Tom Barker"/>
            <person name="Leah Catchpole"/>
            <person name="Alex Durrant"/>
            <person name="Karim Gharbi"/>
            <person name="Naomi Irish"/>
            <person name="Gemy Kaithakottil"/>
            <person name="Debby Ku"/>
            <person name="Aaliyah Providence"/>
            <person name="Felix Shaw"/>
            <person name="David Swarbreck"/>
            <person name="Chris Watkins"/>
            <person name="Ann M. McCartney"/>
            <person name="Giulio Formenti"/>
            <person name="Alice Mouton"/>
            <person name="Noel Vella"/>
            <person name="Bjorn M von Reumont"/>
            <person name="Adriana Vella"/>
            <person name="Wilfried Haerty"/>
        </authorList>
    </citation>
    <scope>NUCLEOTIDE SEQUENCE [LARGE SCALE GENOMIC DNA]</scope>
</reference>
<feature type="signal peptide" evidence="1">
    <location>
        <begin position="1"/>
        <end position="16"/>
    </location>
</feature>
<accession>A0ABP1NI55</accession>